<keyword evidence="2" id="KW-0963">Cytoplasm</keyword>
<dbReference type="FunFam" id="2.60.120.10:FF:000343">
    <property type="entry name" value="HSPB1-associated protein 1 isoform X3"/>
    <property type="match status" value="1"/>
</dbReference>
<evidence type="ECO:0000256" key="7">
    <source>
        <dbReference type="ARBA" id="ARBA00076872"/>
    </source>
</evidence>
<dbReference type="InterPro" id="IPR003347">
    <property type="entry name" value="JmjC_dom"/>
</dbReference>
<dbReference type="OMA" id="QRMMSKS"/>
<dbReference type="InterPro" id="IPR041667">
    <property type="entry name" value="Cupin_8"/>
</dbReference>
<keyword evidence="11" id="KW-1185">Reference proteome</keyword>
<evidence type="ECO:0000313" key="10">
    <source>
        <dbReference type="Ensembl" id="ENSCLAP00000015901.1"/>
    </source>
</evidence>
<comment type="subcellular location">
    <subcellularLocation>
        <location evidence="1">Cytoplasm</location>
    </subcellularLocation>
</comment>
<dbReference type="OrthoDB" id="47172at2759"/>
<dbReference type="FunFam" id="2.60.120.650:FF:000018">
    <property type="entry name" value="HSPB1-associated protein 1 homolog"/>
    <property type="match status" value="1"/>
</dbReference>
<dbReference type="PANTHER" id="PTHR12461">
    <property type="entry name" value="HYPOXIA-INDUCIBLE FACTOR 1 ALPHA INHIBITOR-RELATED"/>
    <property type="match status" value="1"/>
</dbReference>
<accession>A0A8C2VHV1</accession>
<feature type="compositionally biased region" description="Polar residues" evidence="8">
    <location>
        <begin position="517"/>
        <end position="529"/>
    </location>
</feature>
<evidence type="ECO:0000256" key="1">
    <source>
        <dbReference type="ARBA" id="ARBA00004496"/>
    </source>
</evidence>
<dbReference type="AlphaFoldDB" id="A0A8C2VHV1"/>
<dbReference type="InterPro" id="IPR013296">
    <property type="entry name" value="HSPB1-associated_protein_1"/>
</dbReference>
<dbReference type="Gene3D" id="2.60.120.650">
    <property type="entry name" value="Cupin"/>
    <property type="match status" value="1"/>
</dbReference>
<feature type="compositionally biased region" description="Basic and acidic residues" evidence="8">
    <location>
        <begin position="492"/>
        <end position="504"/>
    </location>
</feature>
<feature type="region of interest" description="Disordered" evidence="8">
    <location>
        <begin position="435"/>
        <end position="536"/>
    </location>
</feature>
<evidence type="ECO:0000256" key="8">
    <source>
        <dbReference type="SAM" id="MobiDB-lite"/>
    </source>
</evidence>
<evidence type="ECO:0000256" key="6">
    <source>
        <dbReference type="ARBA" id="ARBA00075071"/>
    </source>
</evidence>
<dbReference type="Ensembl" id="ENSCLAT00000016065.1">
    <property type="protein sequence ID" value="ENSCLAP00000015901.1"/>
    <property type="gene ID" value="ENSCLAG00000010939.1"/>
</dbReference>
<dbReference type="SUPFAM" id="SSF51197">
    <property type="entry name" value="Clavaminate synthase-like"/>
    <property type="match status" value="1"/>
</dbReference>
<reference evidence="10" key="2">
    <citation type="submission" date="2025-09" db="UniProtKB">
        <authorList>
            <consortium name="Ensembl"/>
        </authorList>
    </citation>
    <scope>IDENTIFICATION</scope>
</reference>
<organism evidence="10 11">
    <name type="scientific">Chinchilla lanigera</name>
    <name type="common">Long-tailed chinchilla</name>
    <name type="synonym">Chinchilla villidera</name>
    <dbReference type="NCBI Taxonomy" id="34839"/>
    <lineage>
        <taxon>Eukaryota</taxon>
        <taxon>Metazoa</taxon>
        <taxon>Chordata</taxon>
        <taxon>Craniata</taxon>
        <taxon>Vertebrata</taxon>
        <taxon>Euteleostomi</taxon>
        <taxon>Mammalia</taxon>
        <taxon>Eutheria</taxon>
        <taxon>Euarchontoglires</taxon>
        <taxon>Glires</taxon>
        <taxon>Rodentia</taxon>
        <taxon>Hystricomorpha</taxon>
        <taxon>Chinchillidae</taxon>
        <taxon>Chinchilla</taxon>
    </lineage>
</organism>
<dbReference type="GeneID" id="102012881"/>
<protein>
    <recommendedName>
        <fullName evidence="5">HSPB1-associated protein 1</fullName>
    </recommendedName>
    <alternativeName>
        <fullName evidence="6">27 kDa heat shock protein-associated protein 1</fullName>
    </alternativeName>
    <alternativeName>
        <fullName evidence="7">Protein associated with small stress protein 1</fullName>
    </alternativeName>
</protein>
<evidence type="ECO:0000256" key="5">
    <source>
        <dbReference type="ARBA" id="ARBA00070004"/>
    </source>
</evidence>
<comment type="function">
    <text evidence="3">May play a role in cellular stress response.</text>
</comment>
<evidence type="ECO:0000259" key="9">
    <source>
        <dbReference type="PROSITE" id="PS51184"/>
    </source>
</evidence>
<proteinExistence type="predicted"/>
<evidence type="ECO:0000256" key="3">
    <source>
        <dbReference type="ARBA" id="ARBA00037342"/>
    </source>
</evidence>
<feature type="region of interest" description="Disordered" evidence="8">
    <location>
        <begin position="1"/>
        <end position="90"/>
    </location>
</feature>
<dbReference type="PROSITE" id="PS51184">
    <property type="entry name" value="JMJC"/>
    <property type="match status" value="1"/>
</dbReference>
<feature type="domain" description="JmjC" evidence="9">
    <location>
        <begin position="204"/>
        <end position="368"/>
    </location>
</feature>
<evidence type="ECO:0000256" key="4">
    <source>
        <dbReference type="ARBA" id="ARBA00062211"/>
    </source>
</evidence>
<dbReference type="Pfam" id="PF13621">
    <property type="entry name" value="Cupin_8"/>
    <property type="match status" value="1"/>
</dbReference>
<reference evidence="10" key="1">
    <citation type="submission" date="2025-08" db="UniProtKB">
        <authorList>
            <consortium name="Ensembl"/>
        </authorList>
    </citation>
    <scope>IDENTIFICATION</scope>
</reference>
<dbReference type="RefSeq" id="XP_005386577.1">
    <property type="nucleotide sequence ID" value="XM_005386520.2"/>
</dbReference>
<evidence type="ECO:0000256" key="2">
    <source>
        <dbReference type="ARBA" id="ARBA00022490"/>
    </source>
</evidence>
<dbReference type="PRINTS" id="PR01886">
    <property type="entry name" value="PASS1"/>
</dbReference>
<dbReference type="PANTHER" id="PTHR12461:SF43">
    <property type="entry name" value="HSPB1-ASSOCIATED PROTEIN 1"/>
    <property type="match status" value="1"/>
</dbReference>
<dbReference type="SMART" id="SM00558">
    <property type="entry name" value="JmjC"/>
    <property type="match status" value="1"/>
</dbReference>
<name>A0A8C2VHV1_CHILA</name>
<dbReference type="GO" id="GO:0005737">
    <property type="term" value="C:cytoplasm"/>
    <property type="evidence" value="ECO:0007669"/>
    <property type="project" value="UniProtKB-SubCell"/>
</dbReference>
<dbReference type="Proteomes" id="UP000694398">
    <property type="component" value="Unassembled WGS sequence"/>
</dbReference>
<comment type="subunit">
    <text evidence="4">Interacts with CRYAB and HSPB1.</text>
</comment>
<dbReference type="GeneTree" id="ENSGT00940000159893"/>
<dbReference type="CTD" id="79663"/>
<gene>
    <name evidence="10" type="primary">HSPBAP1</name>
</gene>
<evidence type="ECO:0000313" key="11">
    <source>
        <dbReference type="Proteomes" id="UP000694398"/>
    </source>
</evidence>
<sequence length="568" mass="63496">MQRKAVAWGLQTAPHTEHVLGAAPPPRTKTNRRGSAPHSHVNAEPRFRASPRGAGVLPGTHAEPSSPRTVFSRGGNLAGTMAAGTQESPPLTAAAEASWDEGEHVKPFTPEKAKDIIMSLRQPAVFCNMVSDWPSRHWTAEHLSEVLQGKQIRFRMGMKSADTVPQFETTCSYVEATLEEFLTWNCDRSSSFGPFRDYDHSKFWAYADYKYFVNLFEDNSDVFQDVLWSDFGFPGRNGQESTLWIGSLGAHTPCHLDTYGCNLVFQVQGRKRWHLFPPEDTPFLYPTRIPYEESSVFSKVSVVNPDLKCFPRFQKARRHTVTLSPRQVLFVPRHWWHYVESIDPVTVSINSWIELEEDHLARVEEAITRMLVCALKTSEDPHNTRAWLNPTEVEATSHEVNCRYLNGAISAFFNQDRTPKAVEIQALKTNGENVEKKGLRVSSRMEVGQTHSQNDSPGAGEQDPESLFGPDLFPVPPSPEDPPAERGGPWENDGKELVDKDGNHFAESCCPQRHTLSKSGNVVEGQTASGRAPGPSQALISTDDLLDCLVNPRVTRLVAQLLIEMKSL</sequence>